<protein>
    <submittedName>
        <fullName evidence="1">Acyl carrier protein</fullName>
    </submittedName>
</protein>
<keyword evidence="2" id="KW-1185">Reference proteome</keyword>
<dbReference type="Gene3D" id="1.10.1200.10">
    <property type="entry name" value="ACP-like"/>
    <property type="match status" value="1"/>
</dbReference>
<reference evidence="1 2" key="1">
    <citation type="submission" date="2021-03" db="EMBL/GenBank/DDBJ databases">
        <title>The complete genome sequence of Acetobacter suratthaniensis TBRC 1719.</title>
        <authorList>
            <person name="Charoenyingcharoen P."/>
            <person name="Yukphan P."/>
        </authorList>
    </citation>
    <scope>NUCLEOTIDE SEQUENCE [LARGE SCALE GENOMIC DNA]</scope>
    <source>
        <strain evidence="1 2">TBRC 1719</strain>
    </source>
</reference>
<dbReference type="InterPro" id="IPR036736">
    <property type="entry name" value="ACP-like_sf"/>
</dbReference>
<sequence length="72" mass="7924">MQEFYSGLAEILEVEPETITPDFKLDEEQWDSMAIISCVALIDEVYGQLVSGSALVECKIVADIQNLVSKSA</sequence>
<dbReference type="EMBL" id="JAFVMG010000001">
    <property type="protein sequence ID" value="MBO1327383.1"/>
    <property type="molecule type" value="Genomic_DNA"/>
</dbReference>
<accession>A0ABS3LIF0</accession>
<comment type="caution">
    <text evidence="1">The sequence shown here is derived from an EMBL/GenBank/DDBJ whole genome shotgun (WGS) entry which is preliminary data.</text>
</comment>
<gene>
    <name evidence="1" type="ORF">J2D75_02680</name>
</gene>
<evidence type="ECO:0000313" key="2">
    <source>
        <dbReference type="Proteomes" id="UP000664399"/>
    </source>
</evidence>
<dbReference type="SUPFAM" id="SSF47336">
    <property type="entry name" value="ACP-like"/>
    <property type="match status" value="1"/>
</dbReference>
<dbReference type="RefSeq" id="WP_207852417.1">
    <property type="nucleotide sequence ID" value="NZ_JAFVMG010000001.1"/>
</dbReference>
<dbReference type="Proteomes" id="UP000664399">
    <property type="component" value="Unassembled WGS sequence"/>
</dbReference>
<name>A0ABS3LIF0_9PROT</name>
<proteinExistence type="predicted"/>
<organism evidence="1 2">
    <name type="scientific">Acetobacter suratthaniensis</name>
    <dbReference type="NCBI Taxonomy" id="1502841"/>
    <lineage>
        <taxon>Bacteria</taxon>
        <taxon>Pseudomonadati</taxon>
        <taxon>Pseudomonadota</taxon>
        <taxon>Alphaproteobacteria</taxon>
        <taxon>Acetobacterales</taxon>
        <taxon>Acetobacteraceae</taxon>
        <taxon>Acetobacter</taxon>
    </lineage>
</organism>
<evidence type="ECO:0000313" key="1">
    <source>
        <dbReference type="EMBL" id="MBO1327383.1"/>
    </source>
</evidence>